<reference evidence="1 2" key="1">
    <citation type="submission" date="2023-12" db="EMBL/GenBank/DDBJ databases">
        <title>the genome sequence of Hyalangium sp. s54d21.</title>
        <authorList>
            <person name="Zhang X."/>
        </authorList>
    </citation>
    <scope>NUCLEOTIDE SEQUENCE [LARGE SCALE GENOMIC DNA]</scope>
    <source>
        <strain evidence="2">s54d21</strain>
    </source>
</reference>
<comment type="caution">
    <text evidence="1">The sequence shown here is derived from an EMBL/GenBank/DDBJ whole genome shotgun (WGS) entry which is preliminary data.</text>
</comment>
<protein>
    <submittedName>
        <fullName evidence="1">HmuY family protein</fullName>
    </submittedName>
</protein>
<organism evidence="1 2">
    <name type="scientific">Hyalangium rubrum</name>
    <dbReference type="NCBI Taxonomy" id="3103134"/>
    <lineage>
        <taxon>Bacteria</taxon>
        <taxon>Pseudomonadati</taxon>
        <taxon>Myxococcota</taxon>
        <taxon>Myxococcia</taxon>
        <taxon>Myxococcales</taxon>
        <taxon>Cystobacterineae</taxon>
        <taxon>Archangiaceae</taxon>
        <taxon>Hyalangium</taxon>
    </lineage>
</organism>
<dbReference type="Proteomes" id="UP001291309">
    <property type="component" value="Unassembled WGS sequence"/>
</dbReference>
<dbReference type="EMBL" id="JAXIVS010000016">
    <property type="protein sequence ID" value="MDY7231875.1"/>
    <property type="molecule type" value="Genomic_DNA"/>
</dbReference>
<accession>A0ABU5HEH0</accession>
<name>A0ABU5HEH0_9BACT</name>
<evidence type="ECO:0000313" key="1">
    <source>
        <dbReference type="EMBL" id="MDY7231875.1"/>
    </source>
</evidence>
<gene>
    <name evidence="1" type="ORF">SYV04_36145</name>
</gene>
<keyword evidence="2" id="KW-1185">Reference proteome</keyword>
<dbReference type="PROSITE" id="PS51257">
    <property type="entry name" value="PROKAR_LIPOPROTEIN"/>
    <property type="match status" value="1"/>
</dbReference>
<dbReference type="Pfam" id="PF14064">
    <property type="entry name" value="HmuY"/>
    <property type="match status" value="1"/>
</dbReference>
<dbReference type="InterPro" id="IPR025921">
    <property type="entry name" value="HmuY"/>
</dbReference>
<dbReference type="CDD" id="cd12105">
    <property type="entry name" value="HmuY"/>
    <property type="match status" value="1"/>
</dbReference>
<sequence>MSTRTEVRSMKRTAQAIWALSVMTMGPLVVGCGTDEPEPVQRCEASAVRCTEQSIDKLDLLTTVSTAEIREEGTAAGEFHTYVDARAGGSVPNQAYTYVSFTEQGLNRVSVDDQAALASTDWDIAFRRFIIRVNSGVSGPSCIAVARAPQGTSFESVTRVDSAWEFRSESYFNETCEFVEDDTGIGAPAAQMASYWSYQSCLAMTGNVFVLRLADGRHVKLQVTSYYEPSVQTVCNQSGSAPQPSGAAQFRVRWAFLP</sequence>
<proteinExistence type="predicted"/>
<evidence type="ECO:0000313" key="2">
    <source>
        <dbReference type="Proteomes" id="UP001291309"/>
    </source>
</evidence>
<dbReference type="RefSeq" id="WP_321550586.1">
    <property type="nucleotide sequence ID" value="NZ_JAXIVS010000016.1"/>
</dbReference>